<evidence type="ECO:0000313" key="1">
    <source>
        <dbReference type="EMBL" id="UYW68510.1"/>
    </source>
</evidence>
<organism evidence="1 2">
    <name type="scientific">Bacillus cereus</name>
    <dbReference type="NCBI Taxonomy" id="1396"/>
    <lineage>
        <taxon>Bacteria</taxon>
        <taxon>Bacillati</taxon>
        <taxon>Bacillota</taxon>
        <taxon>Bacilli</taxon>
        <taxon>Bacillales</taxon>
        <taxon>Bacillaceae</taxon>
        <taxon>Bacillus</taxon>
        <taxon>Bacillus cereus group</taxon>
    </lineage>
</organism>
<gene>
    <name evidence="1" type="ORF">OK229_22625</name>
</gene>
<protein>
    <submittedName>
        <fullName evidence="1">ATPase</fullName>
    </submittedName>
</protein>
<dbReference type="Proteomes" id="UP001163707">
    <property type="component" value="Chromosome"/>
</dbReference>
<evidence type="ECO:0000313" key="2">
    <source>
        <dbReference type="Proteomes" id="UP001163707"/>
    </source>
</evidence>
<dbReference type="RefSeq" id="WP_264457321.1">
    <property type="nucleotide sequence ID" value="NZ_CP109872.2"/>
</dbReference>
<dbReference type="AlphaFoldDB" id="A0AAE9PAC7"/>
<reference evidence="1" key="1">
    <citation type="submission" date="2023-02" db="EMBL/GenBank/DDBJ databases">
        <title>Complete Genome Sequence of Bacillus cereus sensu lato isolate BC38B from pepper closely related to the Bacillus anthracis clade.</title>
        <authorList>
            <person name="Abdelli M."/>
            <person name="Cerar Kisek T."/>
            <person name="Falaise C."/>
            <person name="Cumont A."/>
            <person name="Giraud M."/>
            <person name="Chatoux J."/>
            <person name="Rogee S."/>
            <person name="Dadvisard M."/>
            <person name="Larigauderie G."/>
            <person name="Raynaud F."/>
            <person name="Godic Torkar K."/>
            <person name="Ramisse V."/>
        </authorList>
    </citation>
    <scope>NUCLEOTIDE SEQUENCE</scope>
    <source>
        <strain evidence="1">BC38B</strain>
    </source>
</reference>
<accession>A0AAE9PAC7</accession>
<name>A0AAE9PAC7_BACCE</name>
<proteinExistence type="predicted"/>
<dbReference type="EMBL" id="CP109872">
    <property type="protein sequence ID" value="UYW68510.1"/>
    <property type="molecule type" value="Genomic_DNA"/>
</dbReference>
<sequence>MKEICIDDKVEVIARFNPELYGKIGQVVKTKSSSHGIEARVIFNDGHETWIDFEDLSIISEK</sequence>